<dbReference type="Proteomes" id="UP000789702">
    <property type="component" value="Unassembled WGS sequence"/>
</dbReference>
<sequence>PEFTELEKYLKSKQIESFVYSQFSELTHIGAGGFASVYSATFNGQTYALKSLNNNLRFEKKEFKQFKREYANGGNLRDHLQKKQQNGVYKISWADLIRIAKEITLGLDHLHKKKIVHRDLHSMNVLIDNDNNDRALIADFGLSKQLDSATTGAASSTSVKGLPAYIEPQYYIRYEDKVEINKQSDIYSLGVLFWELTSGIPPFKNLGRDQIPFKIAKRIREKIIDNTPLDYANLFKKCWDDEPDQRPSLDQVLDKLDKLSTEITVEFIINHINSNNTSAALNPSNSYTNTSNSNDVGVVSKNISITIKTAEEENIKIFDYKEFSEQRKIGEGGSGIVCEAKSLIRLITSLLFSNSSSHL</sequence>
<accession>A0ACA9MZ33</accession>
<dbReference type="EMBL" id="CAJVPU010011747">
    <property type="protein sequence ID" value="CAG8617572.1"/>
    <property type="molecule type" value="Genomic_DNA"/>
</dbReference>
<evidence type="ECO:0000313" key="1">
    <source>
        <dbReference type="EMBL" id="CAG8617572.1"/>
    </source>
</evidence>
<comment type="caution">
    <text evidence="1">The sequence shown here is derived from an EMBL/GenBank/DDBJ whole genome shotgun (WGS) entry which is preliminary data.</text>
</comment>
<gene>
    <name evidence="1" type="ORF">DHETER_LOCUS7890</name>
</gene>
<reference evidence="1" key="1">
    <citation type="submission" date="2021-06" db="EMBL/GenBank/DDBJ databases">
        <authorList>
            <person name="Kallberg Y."/>
            <person name="Tangrot J."/>
            <person name="Rosling A."/>
        </authorList>
    </citation>
    <scope>NUCLEOTIDE SEQUENCE</scope>
    <source>
        <strain evidence="1">IL203A</strain>
    </source>
</reference>
<evidence type="ECO:0000313" key="2">
    <source>
        <dbReference type="Proteomes" id="UP000789702"/>
    </source>
</evidence>
<keyword evidence="2" id="KW-1185">Reference proteome</keyword>
<feature type="non-terminal residue" evidence="1">
    <location>
        <position position="1"/>
    </location>
</feature>
<proteinExistence type="predicted"/>
<name>A0ACA9MZ33_9GLOM</name>
<protein>
    <submittedName>
        <fullName evidence="1">16670_t:CDS:1</fullName>
    </submittedName>
</protein>
<organism evidence="1 2">
    <name type="scientific">Dentiscutata heterogama</name>
    <dbReference type="NCBI Taxonomy" id="1316150"/>
    <lineage>
        <taxon>Eukaryota</taxon>
        <taxon>Fungi</taxon>
        <taxon>Fungi incertae sedis</taxon>
        <taxon>Mucoromycota</taxon>
        <taxon>Glomeromycotina</taxon>
        <taxon>Glomeromycetes</taxon>
        <taxon>Diversisporales</taxon>
        <taxon>Gigasporaceae</taxon>
        <taxon>Dentiscutata</taxon>
    </lineage>
</organism>